<dbReference type="EMBL" id="ACEQ02000045">
    <property type="protein sequence ID" value="EEZ74463.1"/>
    <property type="molecule type" value="Genomic_DNA"/>
</dbReference>
<evidence type="ECO:0000313" key="1">
    <source>
        <dbReference type="EMBL" id="EEZ74463.1"/>
    </source>
</evidence>
<organism evidence="1 2">
    <name type="scientific">Neisseria lactamica ATCC 23970</name>
    <dbReference type="NCBI Taxonomy" id="546265"/>
    <lineage>
        <taxon>Bacteria</taxon>
        <taxon>Pseudomonadati</taxon>
        <taxon>Pseudomonadota</taxon>
        <taxon>Betaproteobacteria</taxon>
        <taxon>Neisseriales</taxon>
        <taxon>Neisseriaceae</taxon>
        <taxon>Neisseria</taxon>
    </lineage>
</organism>
<comment type="caution">
    <text evidence="1">The sequence shown here is derived from an EMBL/GenBank/DDBJ whole genome shotgun (WGS) entry which is preliminary data.</text>
</comment>
<proteinExistence type="predicted"/>
<name>D0WD90_NEILA</name>
<dbReference type="Proteomes" id="UP000003843">
    <property type="component" value="Unassembled WGS sequence"/>
</dbReference>
<gene>
    <name evidence="1" type="ORF">NEILACOT_05527</name>
</gene>
<protein>
    <submittedName>
        <fullName evidence="1">Uncharacterized protein</fullName>
    </submittedName>
</protein>
<dbReference type="AlphaFoldDB" id="D0WD90"/>
<evidence type="ECO:0000313" key="2">
    <source>
        <dbReference type="Proteomes" id="UP000003843"/>
    </source>
</evidence>
<reference evidence="1 2" key="1">
    <citation type="submission" date="2009-10" db="EMBL/GenBank/DDBJ databases">
        <authorList>
            <person name="Weinstock G."/>
            <person name="Sodergren E."/>
            <person name="Clifton S."/>
            <person name="Fulton L."/>
            <person name="Fulton B."/>
            <person name="Courtney L."/>
            <person name="Fronick C."/>
            <person name="Harrison M."/>
            <person name="Strong C."/>
            <person name="Farmer C."/>
            <person name="Delahaunty K."/>
            <person name="Markovic C."/>
            <person name="Hall O."/>
            <person name="Minx P."/>
            <person name="Tomlinson C."/>
            <person name="Mitreva M."/>
            <person name="Nelson J."/>
            <person name="Hou S."/>
            <person name="Wollam A."/>
            <person name="Pepin K.H."/>
            <person name="Johnson M."/>
            <person name="Bhonagiri V."/>
            <person name="Nash W.E."/>
            <person name="Warren W."/>
            <person name="Chinwalla A."/>
            <person name="Mardis E.R."/>
            <person name="Wilson R.K."/>
        </authorList>
    </citation>
    <scope>NUCLEOTIDE SEQUENCE [LARGE SCALE GENOMIC DNA]</scope>
    <source>
        <strain evidence="1 2">ATCC 23970</strain>
    </source>
</reference>
<sequence>MGLPLSIQNLCSLILLNFTNKKTARLFSSSNFKFVVYSGWTVSAKGSYSFAVSDFIRVTGFGKDFCCDPNV</sequence>
<accession>D0WD90</accession>